<proteinExistence type="predicted"/>
<name>A0A9W2Z148_BIOGL</name>
<keyword evidence="4" id="KW-1185">Reference proteome</keyword>
<dbReference type="PANTHER" id="PTHR45632:SF3">
    <property type="entry name" value="KELCH-LIKE PROTEIN 32"/>
    <property type="match status" value="1"/>
</dbReference>
<dbReference type="AlphaFoldDB" id="A0A9W2Z148"/>
<dbReference type="InterPro" id="IPR011043">
    <property type="entry name" value="Gal_Oxase/kelch_b-propeller"/>
</dbReference>
<dbReference type="Gene3D" id="1.25.40.420">
    <property type="match status" value="1"/>
</dbReference>
<dbReference type="InterPro" id="IPR011333">
    <property type="entry name" value="SKP1/BTB/POZ_sf"/>
</dbReference>
<evidence type="ECO:0000256" key="1">
    <source>
        <dbReference type="ARBA" id="ARBA00022441"/>
    </source>
</evidence>
<dbReference type="SMART" id="SM00875">
    <property type="entry name" value="BACK"/>
    <property type="match status" value="1"/>
</dbReference>
<gene>
    <name evidence="5" type="primary">LOC129923124</name>
</gene>
<sequence length="620" mass="71957">MASEDRTVTDIKSNFALDIVQSLGLYLVKEHPFDINVIVGDSKFECHRLVLSAHSGYFRTEFNTRPEENKYIHQLDLENISSEAFRLIHQTMYIGCYILTDDNVIDLMKAANYLQIPFLEKECVRYLKTLLSLENCMDLYLSGTKSNSERVKNFVWPFILENFNSLYSTDKFGELSKDDILKLVQSQDLVTTSEDCVVDAILVWAENQTWEKEDKNVSPNEKIEERINAKKDNAEPANKMRKLESDLKMAVNDKSDTREETLLAMFKHVKLFLVSEKCLEKLNEHPLVQGNCKLKDLIIKALSYHAFIGKRDVYWPANATHRKISKFVHSVLLTSRNGQDFEIESHLIALKRWCSVFPKSFSKATTLKLATIDTSLFAFTTKRILQSESGNTTNKRVLEISQILNEKWSNIAKLSLPLEENYSIVTVERSFYILSPLEKNLWKLDSSTRKLETLKDLPSNQPISYAMRYAEVILVFYSEEVPGTKKIQTSIHCYDVQNKNWSPIISKLFCTASGMTSFKDETNTYILQCSGYLWKIVPSTSGSIDFQLLKRLWLIDWPLHGVVIFMNKLYIYGVRSTKHENDYRMKSFQGFLKIKYVYYKYYIQSSTFVPCILNRYLLLD</sequence>
<dbReference type="Gene3D" id="3.30.710.10">
    <property type="entry name" value="Potassium Channel Kv1.1, Chain A"/>
    <property type="match status" value="1"/>
</dbReference>
<feature type="domain" description="BTB" evidence="3">
    <location>
        <begin position="33"/>
        <end position="101"/>
    </location>
</feature>
<accession>A0A9W2Z148</accession>
<keyword evidence="1" id="KW-0880">Kelch repeat</keyword>
<dbReference type="PANTHER" id="PTHR45632">
    <property type="entry name" value="LD33804P"/>
    <property type="match status" value="1"/>
</dbReference>
<dbReference type="InterPro" id="IPR011705">
    <property type="entry name" value="BACK"/>
</dbReference>
<dbReference type="SMART" id="SM00225">
    <property type="entry name" value="BTB"/>
    <property type="match status" value="1"/>
</dbReference>
<evidence type="ECO:0000259" key="3">
    <source>
        <dbReference type="PROSITE" id="PS50097"/>
    </source>
</evidence>
<dbReference type="OMA" id="WPANATH"/>
<dbReference type="CDD" id="cd18186">
    <property type="entry name" value="BTB_POZ_ZBTB_KLHL-like"/>
    <property type="match status" value="1"/>
</dbReference>
<evidence type="ECO:0000313" key="4">
    <source>
        <dbReference type="Proteomes" id="UP001165740"/>
    </source>
</evidence>
<dbReference type="SUPFAM" id="SSF54695">
    <property type="entry name" value="POZ domain"/>
    <property type="match status" value="1"/>
</dbReference>
<dbReference type="OrthoDB" id="6160460at2759"/>
<dbReference type="InterPro" id="IPR000210">
    <property type="entry name" value="BTB/POZ_dom"/>
</dbReference>
<dbReference type="PROSITE" id="PS50097">
    <property type="entry name" value="BTB"/>
    <property type="match status" value="1"/>
</dbReference>
<dbReference type="Proteomes" id="UP001165740">
    <property type="component" value="Chromosome 15"/>
</dbReference>
<dbReference type="Pfam" id="PF07707">
    <property type="entry name" value="BACK"/>
    <property type="match status" value="1"/>
</dbReference>
<dbReference type="SUPFAM" id="SSF50965">
    <property type="entry name" value="Galactose oxidase, central domain"/>
    <property type="match status" value="1"/>
</dbReference>
<reference evidence="5" key="1">
    <citation type="submission" date="2025-08" db="UniProtKB">
        <authorList>
            <consortium name="RefSeq"/>
        </authorList>
    </citation>
    <scope>IDENTIFICATION</scope>
</reference>
<keyword evidence="2" id="KW-0677">Repeat</keyword>
<evidence type="ECO:0000313" key="5">
    <source>
        <dbReference type="RefSeq" id="XP_055868689.1"/>
    </source>
</evidence>
<dbReference type="RefSeq" id="XP_055868689.1">
    <property type="nucleotide sequence ID" value="XM_056012714.1"/>
</dbReference>
<dbReference type="Gene3D" id="2.120.10.80">
    <property type="entry name" value="Kelch-type beta propeller"/>
    <property type="match status" value="1"/>
</dbReference>
<evidence type="ECO:0000256" key="2">
    <source>
        <dbReference type="ARBA" id="ARBA00022737"/>
    </source>
</evidence>
<protein>
    <submittedName>
        <fullName evidence="5">Uncharacterized protein LOC129923124</fullName>
    </submittedName>
</protein>
<dbReference type="GeneID" id="129923124"/>
<organism evidence="4 5">
    <name type="scientific">Biomphalaria glabrata</name>
    <name type="common">Bloodfluke planorb</name>
    <name type="synonym">Freshwater snail</name>
    <dbReference type="NCBI Taxonomy" id="6526"/>
    <lineage>
        <taxon>Eukaryota</taxon>
        <taxon>Metazoa</taxon>
        <taxon>Spiralia</taxon>
        <taxon>Lophotrochozoa</taxon>
        <taxon>Mollusca</taxon>
        <taxon>Gastropoda</taxon>
        <taxon>Heterobranchia</taxon>
        <taxon>Euthyneura</taxon>
        <taxon>Panpulmonata</taxon>
        <taxon>Hygrophila</taxon>
        <taxon>Lymnaeoidea</taxon>
        <taxon>Planorbidae</taxon>
        <taxon>Biomphalaria</taxon>
    </lineage>
</organism>
<dbReference type="Pfam" id="PF00651">
    <property type="entry name" value="BTB"/>
    <property type="match status" value="1"/>
</dbReference>
<dbReference type="InterPro" id="IPR015915">
    <property type="entry name" value="Kelch-typ_b-propeller"/>
</dbReference>